<dbReference type="Proteomes" id="UP000641646">
    <property type="component" value="Unassembled WGS sequence"/>
</dbReference>
<evidence type="ECO:0000313" key="3">
    <source>
        <dbReference type="EMBL" id="MBD2182761.1"/>
    </source>
</evidence>
<name>A0A926VFF5_9CYAN</name>
<proteinExistence type="predicted"/>
<reference evidence="3" key="1">
    <citation type="journal article" date="2015" name="ISME J.">
        <title>Draft Genome Sequence of Streptomyces incarnatus NRRL8089, which Produces the Nucleoside Antibiotic Sinefungin.</title>
        <authorList>
            <person name="Oshima K."/>
            <person name="Hattori M."/>
            <person name="Shimizu H."/>
            <person name="Fukuda K."/>
            <person name="Nemoto M."/>
            <person name="Inagaki K."/>
            <person name="Tamura T."/>
        </authorList>
    </citation>
    <scope>NUCLEOTIDE SEQUENCE</scope>
    <source>
        <strain evidence="3">FACHB-1375</strain>
    </source>
</reference>
<comment type="caution">
    <text evidence="3">The sequence shown here is derived from an EMBL/GenBank/DDBJ whole genome shotgun (WGS) entry which is preliminary data.</text>
</comment>
<keyword evidence="1" id="KW-0042">Antenna complex</keyword>
<reference evidence="3" key="2">
    <citation type="submission" date="2020-08" db="EMBL/GenBank/DDBJ databases">
        <authorList>
            <person name="Chen M."/>
            <person name="Teng W."/>
            <person name="Zhao L."/>
            <person name="Hu C."/>
            <person name="Zhou Y."/>
            <person name="Han B."/>
            <person name="Song L."/>
            <person name="Shu W."/>
        </authorList>
    </citation>
    <scope>NUCLEOTIDE SEQUENCE</scope>
    <source>
        <strain evidence="3">FACHB-1375</strain>
    </source>
</reference>
<dbReference type="Gene3D" id="1.25.10.10">
    <property type="entry name" value="Leucine-rich Repeat Variant"/>
    <property type="match status" value="1"/>
</dbReference>
<keyword evidence="2" id="KW-0605">Phycobilisome</keyword>
<evidence type="ECO:0000313" key="4">
    <source>
        <dbReference type="Proteomes" id="UP000641646"/>
    </source>
</evidence>
<dbReference type="EMBL" id="JACJPW010000042">
    <property type="protein sequence ID" value="MBD2182761.1"/>
    <property type="molecule type" value="Genomic_DNA"/>
</dbReference>
<accession>A0A926VFF5</accession>
<keyword evidence="4" id="KW-1185">Reference proteome</keyword>
<dbReference type="InterPro" id="IPR011989">
    <property type="entry name" value="ARM-like"/>
</dbReference>
<dbReference type="GO" id="GO:0030089">
    <property type="term" value="C:phycobilisome"/>
    <property type="evidence" value="ECO:0007669"/>
    <property type="project" value="UniProtKB-KW"/>
</dbReference>
<dbReference type="RefSeq" id="WP_190465800.1">
    <property type="nucleotide sequence ID" value="NZ_JACJPW010000042.1"/>
</dbReference>
<evidence type="ECO:0000256" key="1">
    <source>
        <dbReference type="ARBA" id="ARBA00022549"/>
    </source>
</evidence>
<gene>
    <name evidence="3" type="ORF">H6G03_17110</name>
</gene>
<sequence length="375" mass="42503">MLENLETIDWHQLTHAYGPADDIPVLIRYLTSENTELREAAIYELYGNIWHQGSVYEASAFAIPFLIELLQNEHVQKKEQILILLAYLARGNSWHKKHQNSIFLIDDRDTPEFQEKVKIEQTWVVNARNRVYEGLRLYLNLLADADPKIRIASAYTLACLPDRAPEIIPEMLKCLHREADRQAKASMVLSLGTLVEPESKYLALFTEILHSKTSDLVKLVAAMMLTQLARNKTPQEAIAFLVNTISDSKSVAELYSQLPWADGDVVADVSRYFCYLEAESNQFPLTDLIEALSTVDAYSALTVAETLLYVTFNGKTILADEKMSELTKTQRIVLSAIAQSENTWKYDANMSQILKSFALPMWREKLLALVGGELA</sequence>
<dbReference type="InterPro" id="IPR016024">
    <property type="entry name" value="ARM-type_fold"/>
</dbReference>
<dbReference type="AlphaFoldDB" id="A0A926VFF5"/>
<organism evidence="3 4">
    <name type="scientific">Aerosakkonema funiforme FACHB-1375</name>
    <dbReference type="NCBI Taxonomy" id="2949571"/>
    <lineage>
        <taxon>Bacteria</taxon>
        <taxon>Bacillati</taxon>
        <taxon>Cyanobacteriota</taxon>
        <taxon>Cyanophyceae</taxon>
        <taxon>Oscillatoriophycideae</taxon>
        <taxon>Aerosakkonematales</taxon>
        <taxon>Aerosakkonemataceae</taxon>
        <taxon>Aerosakkonema</taxon>
    </lineage>
</organism>
<protein>
    <submittedName>
        <fullName evidence="3">HEAT repeat domain-containing protein</fullName>
    </submittedName>
</protein>
<dbReference type="SUPFAM" id="SSF48371">
    <property type="entry name" value="ARM repeat"/>
    <property type="match status" value="1"/>
</dbReference>
<evidence type="ECO:0000256" key="2">
    <source>
        <dbReference type="ARBA" id="ARBA00022738"/>
    </source>
</evidence>